<evidence type="ECO:0000313" key="2">
    <source>
        <dbReference type="EMBL" id="GAA3574793.1"/>
    </source>
</evidence>
<feature type="signal peptide" evidence="1">
    <location>
        <begin position="1"/>
        <end position="19"/>
    </location>
</feature>
<keyword evidence="3" id="KW-1185">Reference proteome</keyword>
<dbReference type="RefSeq" id="WP_345006589.1">
    <property type="nucleotide sequence ID" value="NZ_BAABCY010000066.1"/>
</dbReference>
<evidence type="ECO:0000256" key="1">
    <source>
        <dbReference type="SAM" id="SignalP"/>
    </source>
</evidence>
<protein>
    <recommendedName>
        <fullName evidence="4">DinB family protein</fullName>
    </recommendedName>
</protein>
<gene>
    <name evidence="2" type="ORF">GCM10022395_24900</name>
</gene>
<keyword evidence="1" id="KW-0732">Signal</keyword>
<reference evidence="3" key="1">
    <citation type="journal article" date="2019" name="Int. J. Syst. Evol. Microbiol.">
        <title>The Global Catalogue of Microorganisms (GCM) 10K type strain sequencing project: providing services to taxonomists for standard genome sequencing and annotation.</title>
        <authorList>
            <consortium name="The Broad Institute Genomics Platform"/>
            <consortium name="The Broad Institute Genome Sequencing Center for Infectious Disease"/>
            <person name="Wu L."/>
            <person name="Ma J."/>
        </authorList>
    </citation>
    <scope>NUCLEOTIDE SEQUENCE [LARGE SCALE GENOMIC DNA]</scope>
    <source>
        <strain evidence="3">JCM 17111</strain>
    </source>
</reference>
<proteinExistence type="predicted"/>
<organism evidence="2 3">
    <name type="scientific">Snuella lapsa</name>
    <dbReference type="NCBI Taxonomy" id="870481"/>
    <lineage>
        <taxon>Bacteria</taxon>
        <taxon>Pseudomonadati</taxon>
        <taxon>Bacteroidota</taxon>
        <taxon>Flavobacteriia</taxon>
        <taxon>Flavobacteriales</taxon>
        <taxon>Flavobacteriaceae</taxon>
        <taxon>Snuella</taxon>
    </lineage>
</organism>
<name>A0ABP6Y0F3_9FLAO</name>
<accession>A0ABP6Y0F3</accession>
<comment type="caution">
    <text evidence="2">The sequence shown here is derived from an EMBL/GenBank/DDBJ whole genome shotgun (WGS) entry which is preliminary data.</text>
</comment>
<dbReference type="SUPFAM" id="SSF109854">
    <property type="entry name" value="DinB/YfiT-like putative metalloenzymes"/>
    <property type="match status" value="1"/>
</dbReference>
<dbReference type="EMBL" id="BAABCY010000066">
    <property type="protein sequence ID" value="GAA3574793.1"/>
    <property type="molecule type" value="Genomic_DNA"/>
</dbReference>
<dbReference type="InterPro" id="IPR034660">
    <property type="entry name" value="DinB/YfiT-like"/>
</dbReference>
<dbReference type="Proteomes" id="UP001500954">
    <property type="component" value="Unassembled WGS sequence"/>
</dbReference>
<evidence type="ECO:0008006" key="4">
    <source>
        <dbReference type="Google" id="ProtNLM"/>
    </source>
</evidence>
<evidence type="ECO:0000313" key="3">
    <source>
        <dbReference type="Proteomes" id="UP001500954"/>
    </source>
</evidence>
<feature type="chain" id="PRO_5045352478" description="DinB family protein" evidence="1">
    <location>
        <begin position="20"/>
        <end position="192"/>
    </location>
</feature>
<dbReference type="Gene3D" id="1.20.120.450">
    <property type="entry name" value="dinb family like domain"/>
    <property type="match status" value="1"/>
</dbReference>
<sequence>MKQLAFFVLPLLFFNQLTAQDMSKEALPYYEIPEYPETYTAGTVAARVVDGLGYRYYWATEGLRAEDLAYKPSDSGRTTAETIDHIYDLSNVILNAALQKVNAKNDDKEMSFEQKRKKTLENIKVAADIFRVSSDISMYTIKFGKREFPFWNGINGPIEDAVWHCGQVVLLRRASGNPFNSKANVFTGKLRE</sequence>